<evidence type="ECO:0000313" key="2">
    <source>
        <dbReference type="EMBL" id="KZV82862.1"/>
    </source>
</evidence>
<organism evidence="2 3">
    <name type="scientific">Exidia glandulosa HHB12029</name>
    <dbReference type="NCBI Taxonomy" id="1314781"/>
    <lineage>
        <taxon>Eukaryota</taxon>
        <taxon>Fungi</taxon>
        <taxon>Dikarya</taxon>
        <taxon>Basidiomycota</taxon>
        <taxon>Agaricomycotina</taxon>
        <taxon>Agaricomycetes</taxon>
        <taxon>Auriculariales</taxon>
        <taxon>Exidiaceae</taxon>
        <taxon>Exidia</taxon>
    </lineage>
</organism>
<proteinExistence type="predicted"/>
<keyword evidence="3" id="KW-1185">Reference proteome</keyword>
<dbReference type="InterPro" id="IPR036397">
    <property type="entry name" value="RNaseH_sf"/>
</dbReference>
<evidence type="ECO:0000313" key="3">
    <source>
        <dbReference type="Proteomes" id="UP000077266"/>
    </source>
</evidence>
<feature type="domain" description="Tc1-like transposase DDE" evidence="1">
    <location>
        <begin position="1"/>
        <end position="85"/>
    </location>
</feature>
<dbReference type="OrthoDB" id="2142724at2759"/>
<dbReference type="AlphaFoldDB" id="A0A165CPN1"/>
<protein>
    <recommendedName>
        <fullName evidence="1">Tc1-like transposase DDE domain-containing protein</fullName>
    </recommendedName>
</protein>
<dbReference type="PANTHER" id="PTHR46564:SF1">
    <property type="entry name" value="TRANSPOSASE"/>
    <property type="match status" value="1"/>
</dbReference>
<gene>
    <name evidence="2" type="ORF">EXIGLDRAFT_592156</name>
</gene>
<accession>A0A165CPN1</accession>
<dbReference type="InParanoid" id="A0A165CPN1"/>
<dbReference type="GO" id="GO:0003676">
    <property type="term" value="F:nucleic acid binding"/>
    <property type="evidence" value="ECO:0007669"/>
    <property type="project" value="InterPro"/>
</dbReference>
<dbReference type="STRING" id="1314781.A0A165CPN1"/>
<feature type="non-terminal residue" evidence="2">
    <location>
        <position position="1"/>
    </location>
</feature>
<feature type="non-terminal residue" evidence="2">
    <location>
        <position position="140"/>
    </location>
</feature>
<dbReference type="Proteomes" id="UP000077266">
    <property type="component" value="Unassembled WGS sequence"/>
</dbReference>
<evidence type="ECO:0000259" key="1">
    <source>
        <dbReference type="Pfam" id="PF13358"/>
    </source>
</evidence>
<dbReference type="PANTHER" id="PTHR46564">
    <property type="entry name" value="TRANSPOSASE"/>
    <property type="match status" value="1"/>
</dbReference>
<sequence>YAWAPIGDRARRRDFFVRGTRYSILPALSLDGVLRVAVQDRSYKGDDFFDFIESLLDDMRPFPEPNSVIVCDNASIHKQQELRELGFSAMKAWIRRNRDYVQGELSGRAECDPYSMLWDAVYETMTAEHAFGWFRHSGYV</sequence>
<dbReference type="InterPro" id="IPR038717">
    <property type="entry name" value="Tc1-like_DDE_dom"/>
</dbReference>
<name>A0A165CPN1_EXIGL</name>
<dbReference type="Gene3D" id="3.30.420.10">
    <property type="entry name" value="Ribonuclease H-like superfamily/Ribonuclease H"/>
    <property type="match status" value="1"/>
</dbReference>
<reference evidence="2 3" key="1">
    <citation type="journal article" date="2016" name="Mol. Biol. Evol.">
        <title>Comparative Genomics of Early-Diverging Mushroom-Forming Fungi Provides Insights into the Origins of Lignocellulose Decay Capabilities.</title>
        <authorList>
            <person name="Nagy L.G."/>
            <person name="Riley R."/>
            <person name="Tritt A."/>
            <person name="Adam C."/>
            <person name="Daum C."/>
            <person name="Floudas D."/>
            <person name="Sun H."/>
            <person name="Yadav J.S."/>
            <person name="Pangilinan J."/>
            <person name="Larsson K.H."/>
            <person name="Matsuura K."/>
            <person name="Barry K."/>
            <person name="Labutti K."/>
            <person name="Kuo R."/>
            <person name="Ohm R.A."/>
            <person name="Bhattacharya S.S."/>
            <person name="Shirouzu T."/>
            <person name="Yoshinaga Y."/>
            <person name="Martin F.M."/>
            <person name="Grigoriev I.V."/>
            <person name="Hibbett D.S."/>
        </authorList>
    </citation>
    <scope>NUCLEOTIDE SEQUENCE [LARGE SCALE GENOMIC DNA]</scope>
    <source>
        <strain evidence="2 3">HHB12029</strain>
    </source>
</reference>
<dbReference type="EMBL" id="KV426300">
    <property type="protein sequence ID" value="KZV82862.1"/>
    <property type="molecule type" value="Genomic_DNA"/>
</dbReference>
<dbReference type="Pfam" id="PF13358">
    <property type="entry name" value="DDE_3"/>
    <property type="match status" value="1"/>
</dbReference>